<keyword evidence="1" id="KW-0472">Membrane</keyword>
<protein>
    <recommendedName>
        <fullName evidence="4">DUF916 domain-containing protein</fullName>
    </recommendedName>
</protein>
<dbReference type="Proteomes" id="UP000630936">
    <property type="component" value="Unassembled WGS sequence"/>
</dbReference>
<dbReference type="EMBL" id="BMWG01000004">
    <property type="protein sequence ID" value="GGZ27811.1"/>
    <property type="molecule type" value="Genomic_DNA"/>
</dbReference>
<evidence type="ECO:0000313" key="2">
    <source>
        <dbReference type="EMBL" id="GGZ27811.1"/>
    </source>
</evidence>
<keyword evidence="1" id="KW-1133">Transmembrane helix</keyword>
<reference evidence="2" key="2">
    <citation type="submission" date="2020-09" db="EMBL/GenBank/DDBJ databases">
        <authorList>
            <person name="Sun Q."/>
            <person name="Ohkuma M."/>
        </authorList>
    </citation>
    <scope>NUCLEOTIDE SEQUENCE</scope>
    <source>
        <strain evidence="2">JCM 4988</strain>
    </source>
</reference>
<keyword evidence="1" id="KW-0812">Transmembrane</keyword>
<sequence>MPVPRRPALPAPPGRPPALALVLGLALLATLLTALGPLPATAARAADNGEWSVFPAASRPDGGRPYFHLSADPGHSVTDRVTVANKTAAPLTFRLYAADAYNTARDGGFAVRSPDERQRGVGAWAKPARQRITVPARSSVTVPYTLTVPESAEPGDHAGALVALDERLAPPSGAVAVGVRRAVGARVHLKVTGPAVPALTVEDVRITQDRPLVPGTGESSALISYTLHNRGNVTLGPEVVLKAEGLFGRDLLNRRLTRVPSELLPRQRIRLTERWAGSPWLEWGEIRLTASAGRLRESAGASFLALPWTAAAALALVLAGIALRIRKRVRKRVREGVRERVRARRAGTPARA</sequence>
<gene>
    <name evidence="2" type="ORF">GCM10010387_21570</name>
</gene>
<name>A0A918Q178_9ACTN</name>
<evidence type="ECO:0000313" key="3">
    <source>
        <dbReference type="Proteomes" id="UP000630936"/>
    </source>
</evidence>
<evidence type="ECO:0000256" key="1">
    <source>
        <dbReference type="SAM" id="Phobius"/>
    </source>
</evidence>
<feature type="transmembrane region" description="Helical" evidence="1">
    <location>
        <begin position="305"/>
        <end position="325"/>
    </location>
</feature>
<dbReference type="RefSeq" id="WP_190122734.1">
    <property type="nucleotide sequence ID" value="NZ_BMWG01000004.1"/>
</dbReference>
<organism evidence="2 3">
    <name type="scientific">Streptomyces inusitatus</name>
    <dbReference type="NCBI Taxonomy" id="68221"/>
    <lineage>
        <taxon>Bacteria</taxon>
        <taxon>Bacillati</taxon>
        <taxon>Actinomycetota</taxon>
        <taxon>Actinomycetes</taxon>
        <taxon>Kitasatosporales</taxon>
        <taxon>Streptomycetaceae</taxon>
        <taxon>Streptomyces</taxon>
    </lineage>
</organism>
<evidence type="ECO:0008006" key="4">
    <source>
        <dbReference type="Google" id="ProtNLM"/>
    </source>
</evidence>
<keyword evidence="3" id="KW-1185">Reference proteome</keyword>
<proteinExistence type="predicted"/>
<comment type="caution">
    <text evidence="2">The sequence shown here is derived from an EMBL/GenBank/DDBJ whole genome shotgun (WGS) entry which is preliminary data.</text>
</comment>
<dbReference type="AlphaFoldDB" id="A0A918Q178"/>
<reference evidence="2" key="1">
    <citation type="journal article" date="2014" name="Int. J. Syst. Evol. Microbiol.">
        <title>Complete genome sequence of Corynebacterium casei LMG S-19264T (=DSM 44701T), isolated from a smear-ripened cheese.</title>
        <authorList>
            <consortium name="US DOE Joint Genome Institute (JGI-PGF)"/>
            <person name="Walter F."/>
            <person name="Albersmeier A."/>
            <person name="Kalinowski J."/>
            <person name="Ruckert C."/>
        </authorList>
    </citation>
    <scope>NUCLEOTIDE SEQUENCE</scope>
    <source>
        <strain evidence="2">JCM 4988</strain>
    </source>
</reference>
<accession>A0A918Q178</accession>